<dbReference type="EMBL" id="JARVUX010000001">
    <property type="protein sequence ID" value="MDH2334562.1"/>
    <property type="molecule type" value="Genomic_DNA"/>
</dbReference>
<dbReference type="AlphaFoldDB" id="A0AAP4ECC2"/>
<reference evidence="1" key="1">
    <citation type="submission" date="2023-04" db="EMBL/GenBank/DDBJ databases">
        <title>Epidemiological investigation of Clostridium perfringens isolated from cattle.</title>
        <authorList>
            <person name="Tian R."/>
        </authorList>
    </citation>
    <scope>NUCLEOTIDE SEQUENCE</scope>
    <source>
        <strain evidence="1">ZWCP172</strain>
    </source>
</reference>
<name>A0AAP4ECC2_CLOPF</name>
<gene>
    <name evidence="1" type="ORF">QDQ28_00010</name>
</gene>
<evidence type="ECO:0000313" key="1">
    <source>
        <dbReference type="EMBL" id="MDH2334562.1"/>
    </source>
</evidence>
<protein>
    <recommendedName>
        <fullName evidence="3">Phage tail protein</fullName>
    </recommendedName>
</protein>
<evidence type="ECO:0008006" key="3">
    <source>
        <dbReference type="Google" id="ProtNLM"/>
    </source>
</evidence>
<evidence type="ECO:0000313" key="2">
    <source>
        <dbReference type="Proteomes" id="UP001222958"/>
    </source>
</evidence>
<accession>A0AAP4ECC2</accession>
<comment type="caution">
    <text evidence="1">The sequence shown here is derived from an EMBL/GenBank/DDBJ whole genome shotgun (WGS) entry which is preliminary data.</text>
</comment>
<dbReference type="Proteomes" id="UP001222958">
    <property type="component" value="Unassembled WGS sequence"/>
</dbReference>
<sequence length="181" mass="21076">MQDITLDLEFNFKIDKPISVISREIRKFFKGKKKLILSWNNEVYYKIKKIEISEMHSELKKIGLFTVSFILDPYSYLISNFWLDITNLKEINNIYDISLPLLKITGSGNINIQINNNQISLKNISGIVIIDSENMLCYTSGKVNFNKNMTGYYPELSEGKNTLSFEGNITKIELLPNWRYL</sequence>
<organism evidence="1 2">
    <name type="scientific">Clostridium perfringens</name>
    <dbReference type="NCBI Taxonomy" id="1502"/>
    <lineage>
        <taxon>Bacteria</taxon>
        <taxon>Bacillati</taxon>
        <taxon>Bacillota</taxon>
        <taxon>Clostridia</taxon>
        <taxon>Eubacteriales</taxon>
        <taxon>Clostridiaceae</taxon>
        <taxon>Clostridium</taxon>
    </lineage>
</organism>
<proteinExistence type="predicted"/>